<evidence type="ECO:0000256" key="1">
    <source>
        <dbReference type="ARBA" id="ARBA00022679"/>
    </source>
</evidence>
<dbReference type="GO" id="GO:0016747">
    <property type="term" value="F:acyltransferase activity, transferring groups other than amino-acyl groups"/>
    <property type="evidence" value="ECO:0007669"/>
    <property type="project" value="InterPro"/>
</dbReference>
<dbReference type="InterPro" id="IPR016181">
    <property type="entry name" value="Acyl_CoA_acyltransferase"/>
</dbReference>
<protein>
    <submittedName>
        <fullName evidence="4">GNAT family N-acetyltransferase</fullName>
    </submittedName>
</protein>
<dbReference type="Pfam" id="PF00583">
    <property type="entry name" value="Acetyltransf_1"/>
    <property type="match status" value="1"/>
</dbReference>
<dbReference type="CDD" id="cd04301">
    <property type="entry name" value="NAT_SF"/>
    <property type="match status" value="1"/>
</dbReference>
<dbReference type="PANTHER" id="PTHR43877">
    <property type="entry name" value="AMINOALKYLPHOSPHONATE N-ACETYLTRANSFERASE-RELATED-RELATED"/>
    <property type="match status" value="1"/>
</dbReference>
<dbReference type="EMBL" id="JAHHHN010000007">
    <property type="protein sequence ID" value="MBW4562180.1"/>
    <property type="molecule type" value="Genomic_DNA"/>
</dbReference>
<dbReference type="SUPFAM" id="SSF55729">
    <property type="entry name" value="Acyl-CoA N-acyltransferases (Nat)"/>
    <property type="match status" value="1"/>
</dbReference>
<evidence type="ECO:0000256" key="2">
    <source>
        <dbReference type="ARBA" id="ARBA00023315"/>
    </source>
</evidence>
<dbReference type="Gene3D" id="3.40.630.30">
    <property type="match status" value="1"/>
</dbReference>
<dbReference type="PANTHER" id="PTHR43877:SF5">
    <property type="entry name" value="BLL8307 PROTEIN"/>
    <property type="match status" value="1"/>
</dbReference>
<dbReference type="AlphaFoldDB" id="A0A951PYB8"/>
<gene>
    <name evidence="4" type="ORF">KME32_13700</name>
</gene>
<evidence type="ECO:0000259" key="3">
    <source>
        <dbReference type="PROSITE" id="PS51186"/>
    </source>
</evidence>
<dbReference type="Proteomes" id="UP000715781">
    <property type="component" value="Unassembled WGS sequence"/>
</dbReference>
<keyword evidence="2" id="KW-0012">Acyltransferase</keyword>
<dbReference type="PROSITE" id="PS51186">
    <property type="entry name" value="GNAT"/>
    <property type="match status" value="1"/>
</dbReference>
<organism evidence="4 5">
    <name type="scientific">Mojavia pulchra JT2-VF2</name>
    <dbReference type="NCBI Taxonomy" id="287848"/>
    <lineage>
        <taxon>Bacteria</taxon>
        <taxon>Bacillati</taxon>
        <taxon>Cyanobacteriota</taxon>
        <taxon>Cyanophyceae</taxon>
        <taxon>Nostocales</taxon>
        <taxon>Nostocaceae</taxon>
    </lineage>
</organism>
<proteinExistence type="predicted"/>
<comment type="caution">
    <text evidence="4">The sequence shown here is derived from an EMBL/GenBank/DDBJ whole genome shotgun (WGS) entry which is preliminary data.</text>
</comment>
<accession>A0A951PYB8</accession>
<evidence type="ECO:0000313" key="5">
    <source>
        <dbReference type="Proteomes" id="UP000715781"/>
    </source>
</evidence>
<reference evidence="4" key="1">
    <citation type="submission" date="2021-05" db="EMBL/GenBank/DDBJ databases">
        <authorList>
            <person name="Pietrasiak N."/>
            <person name="Ward R."/>
            <person name="Stajich J.E."/>
            <person name="Kurbessoian T."/>
        </authorList>
    </citation>
    <scope>NUCLEOTIDE SEQUENCE</scope>
    <source>
        <strain evidence="4">JT2-VF2</strain>
    </source>
</reference>
<sequence>MSRLQIREDDLTGKKIADLLREHLENMHEITPPQSVHALDLEALRSPDITFWTAWEGDELLGCGALKELDSRSGEVKSMRTAKAHRRKGIASKMLEHIIKEAERRAYDCLNLETGAIPEFAPARALYTRYGFEYRGPFADYINDPNSVFMTKKLA</sequence>
<evidence type="ECO:0000313" key="4">
    <source>
        <dbReference type="EMBL" id="MBW4562180.1"/>
    </source>
</evidence>
<feature type="domain" description="N-acetyltransferase" evidence="3">
    <location>
        <begin position="11"/>
        <end position="155"/>
    </location>
</feature>
<keyword evidence="1" id="KW-0808">Transferase</keyword>
<reference evidence="4" key="2">
    <citation type="journal article" date="2022" name="Microbiol. Resour. Announc.">
        <title>Metagenome Sequencing to Explore Phylogenomics of Terrestrial Cyanobacteria.</title>
        <authorList>
            <person name="Ward R.D."/>
            <person name="Stajich J.E."/>
            <person name="Johansen J.R."/>
            <person name="Huntemann M."/>
            <person name="Clum A."/>
            <person name="Foster B."/>
            <person name="Foster B."/>
            <person name="Roux S."/>
            <person name="Palaniappan K."/>
            <person name="Varghese N."/>
            <person name="Mukherjee S."/>
            <person name="Reddy T.B.K."/>
            <person name="Daum C."/>
            <person name="Copeland A."/>
            <person name="Chen I.A."/>
            <person name="Ivanova N.N."/>
            <person name="Kyrpides N.C."/>
            <person name="Shapiro N."/>
            <person name="Eloe-Fadrosh E.A."/>
            <person name="Pietrasiak N."/>
        </authorList>
    </citation>
    <scope>NUCLEOTIDE SEQUENCE</scope>
    <source>
        <strain evidence="4">JT2-VF2</strain>
    </source>
</reference>
<dbReference type="InterPro" id="IPR000182">
    <property type="entry name" value="GNAT_dom"/>
</dbReference>
<name>A0A951PYB8_9NOST</name>
<dbReference type="InterPro" id="IPR050832">
    <property type="entry name" value="Bact_Acetyltransf"/>
</dbReference>